<gene>
    <name evidence="1" type="ORF">SAMN05421737_10881</name>
</gene>
<accession>A0A1G6LEB2</accession>
<sequence length="106" mass="11913">MVKDLLNNMYSLGIGAASYSKEQIEKTVHELVKRGDVARAESGALIDELVDRGKKAQQEVEDMIQGRVRQLLSSMDVPTKEEVQALQQRVDLLEQKLVQTEKETDA</sequence>
<name>A0A1G6LEB2_9BACI</name>
<proteinExistence type="predicted"/>
<dbReference type="Proteomes" id="UP000242662">
    <property type="component" value="Unassembled WGS sequence"/>
</dbReference>
<keyword evidence="2" id="KW-1185">Reference proteome</keyword>
<dbReference type="EMBL" id="FMYM01000008">
    <property type="protein sequence ID" value="SDC40916.1"/>
    <property type="molecule type" value="Genomic_DNA"/>
</dbReference>
<dbReference type="OrthoDB" id="191894at2"/>
<dbReference type="NCBIfam" id="NF047773">
    <property type="entry name" value="phas_rel_Lepto"/>
    <property type="match status" value="1"/>
</dbReference>
<organism evidence="1 2">
    <name type="scientific">Shouchella lonarensis</name>
    <dbReference type="NCBI Taxonomy" id="1464122"/>
    <lineage>
        <taxon>Bacteria</taxon>
        <taxon>Bacillati</taxon>
        <taxon>Bacillota</taxon>
        <taxon>Bacilli</taxon>
        <taxon>Bacillales</taxon>
        <taxon>Bacillaceae</taxon>
        <taxon>Shouchella</taxon>
    </lineage>
</organism>
<dbReference type="PANTHER" id="PTHR38664">
    <property type="entry name" value="SLR0058 PROTEIN"/>
    <property type="match status" value="1"/>
</dbReference>
<evidence type="ECO:0000313" key="1">
    <source>
        <dbReference type="EMBL" id="SDC40916.1"/>
    </source>
</evidence>
<evidence type="ECO:0000313" key="2">
    <source>
        <dbReference type="Proteomes" id="UP000242662"/>
    </source>
</evidence>
<protein>
    <submittedName>
        <fullName evidence="1">Polyhydroxyalkanoate synthesis regulator phasin</fullName>
    </submittedName>
</protein>
<dbReference type="Pfam" id="PF05597">
    <property type="entry name" value="Phasin"/>
    <property type="match status" value="1"/>
</dbReference>
<dbReference type="STRING" id="1464122.SAMN05421737_10881"/>
<dbReference type="AlphaFoldDB" id="A0A1G6LEB2"/>
<dbReference type="InterPro" id="IPR008769">
    <property type="entry name" value="PhaF_PhaI"/>
</dbReference>
<reference evidence="2" key="1">
    <citation type="submission" date="2016-09" db="EMBL/GenBank/DDBJ databases">
        <authorList>
            <person name="Varghese N."/>
            <person name="Submissions S."/>
        </authorList>
    </citation>
    <scope>NUCLEOTIDE SEQUENCE [LARGE SCALE GENOMIC DNA]</scope>
    <source>
        <strain evidence="2">25nlg</strain>
    </source>
</reference>
<dbReference type="RefSeq" id="WP_090776089.1">
    <property type="nucleotide sequence ID" value="NZ_FMYM01000008.1"/>
</dbReference>
<dbReference type="PANTHER" id="PTHR38664:SF1">
    <property type="entry name" value="SLR0058 PROTEIN"/>
    <property type="match status" value="1"/>
</dbReference>